<feature type="coiled-coil region" evidence="1">
    <location>
        <begin position="565"/>
        <end position="686"/>
    </location>
</feature>
<feature type="non-terminal residue" evidence="3">
    <location>
        <position position="1"/>
    </location>
</feature>
<dbReference type="OrthoDB" id="10036174at2759"/>
<feature type="coiled-coil region" evidence="1">
    <location>
        <begin position="511"/>
        <end position="538"/>
    </location>
</feature>
<feature type="compositionally biased region" description="Polar residues" evidence="2">
    <location>
        <begin position="999"/>
        <end position="1016"/>
    </location>
</feature>
<dbReference type="AlphaFoldDB" id="A0A0L8G104"/>
<gene>
    <name evidence="3" type="ORF">OCBIM_22002403mg</name>
</gene>
<protein>
    <submittedName>
        <fullName evidence="3">Uncharacterized protein</fullName>
    </submittedName>
</protein>
<evidence type="ECO:0000256" key="1">
    <source>
        <dbReference type="SAM" id="Coils"/>
    </source>
</evidence>
<keyword evidence="1" id="KW-0175">Coiled coil</keyword>
<dbReference type="EMBL" id="KQ424657">
    <property type="protein sequence ID" value="KOF70677.1"/>
    <property type="molecule type" value="Genomic_DNA"/>
</dbReference>
<feature type="region of interest" description="Disordered" evidence="2">
    <location>
        <begin position="985"/>
        <end position="1062"/>
    </location>
</feature>
<proteinExistence type="predicted"/>
<feature type="coiled-coil region" evidence="1">
    <location>
        <begin position="406"/>
        <end position="485"/>
    </location>
</feature>
<reference evidence="3" key="1">
    <citation type="submission" date="2015-07" db="EMBL/GenBank/DDBJ databases">
        <title>MeaNS - Measles Nucleotide Surveillance Program.</title>
        <authorList>
            <person name="Tran T."/>
            <person name="Druce J."/>
        </authorList>
    </citation>
    <scope>NUCLEOTIDE SEQUENCE</scope>
    <source>
        <strain evidence="3">UCB-OBI-ISO-001</strain>
        <tissue evidence="3">Gonad</tissue>
    </source>
</reference>
<name>A0A0L8G104_OCTBM</name>
<sequence>LDEQTKKLQEVQEKNIELDLEVKQLTEELSTIKEESTIKENELFSELHALQEKYSVLSNLLDIVKERADEAEMELEKFRCSSSTHSARSASNVSALSDASLGSDDVFLVPRSPGSTKPEDEVVIDKDWEKQFRKRIGCLEALLAEERSKLLASEKKLKLISTDIVSTGLSDDAKLHLREKELLQEELLESQKHMRIASDQISGLRERMQILEEENLRLKEDYRKLEIEMTASKPSDSDHGSNIQRDNYESIKKLQEEISTYKSLIKSLENDCAKFKLQSEEYEYKMNNHKENMEKISVDCKKYKDQAEELEYKVAELNEIWRSKSAASEKEKESIQIRLKNKILDLRSKEDLLLKLQKTLQVKTVSLAEKERIIKAKEAAISTRDEVIRGLEEISKQRDNDFQALIEQVSTQDENAKKLRESLRQRDERLREKDDMLLKLNNNIGLKQDEVKNLDNAVRDSITRLSQKEEELKKLKTHISEVENMKTMSETDEQKENTALKNKFTELLISVKRLTDDKEKLSRDLSIMKNNLNDKESKSVEEKNVLQMKIRTLNERLTNVTKTAMMNEKDSMRILRQDNQNMIEEKNRLNCEIRNLRQEMDEKQKLLDSQADIAQALESKRKQVEELAAINKRQQESIDRLESQATLAFQLQQEERVRKAEQLAMKVRYETKIEKLHRDYNQLLINSERVAKERELQQEIIRGVQRGMFNLKDKYTQDRSRWQTDKEKFENQATELETQMVTMSKSSEDEMMSKKVWEKERSEQKRLLTEAHNLAMDLQKQLKSRDEAYSKERKQLMNRLESERDTWEKKKIELEKKLAGLESSGRQLDELKIKYQDLEDTTVKDQQNWLIEKNELVRQLTEQRQRLLKDSRKIEDLLYQIRVLTSGVSESKHSVSWNDNVKVVESEKREVTVASSSTENVLHVKPSSAKEKRRLFKKSSSVDNPVLTSIARVGVQAAQPAAPSIMKPSDLFKAMKQKLRPSFKKTFSFDSNPLRPTGEGSTPTESIQSWGPSASASPEKLSPEILEEPPMSAFHPIKISSVDRENRYEQKKEDKQTQNQKALVRFHNVINSPSLKN</sequence>
<evidence type="ECO:0000256" key="2">
    <source>
        <dbReference type="SAM" id="MobiDB-lite"/>
    </source>
</evidence>
<feature type="compositionally biased region" description="Basic and acidic residues" evidence="2">
    <location>
        <begin position="1041"/>
        <end position="1056"/>
    </location>
</feature>
<evidence type="ECO:0000313" key="3">
    <source>
        <dbReference type="EMBL" id="KOF70677.1"/>
    </source>
</evidence>
<feature type="coiled-coil region" evidence="1">
    <location>
        <begin position="1"/>
        <end position="81"/>
    </location>
</feature>
<feature type="coiled-coil region" evidence="1">
    <location>
        <begin position="712"/>
        <end position="746"/>
    </location>
</feature>
<feature type="coiled-coil region" evidence="1">
    <location>
        <begin position="790"/>
        <end position="877"/>
    </location>
</feature>
<organism evidence="3">
    <name type="scientific">Octopus bimaculoides</name>
    <name type="common">California two-spotted octopus</name>
    <dbReference type="NCBI Taxonomy" id="37653"/>
    <lineage>
        <taxon>Eukaryota</taxon>
        <taxon>Metazoa</taxon>
        <taxon>Spiralia</taxon>
        <taxon>Lophotrochozoa</taxon>
        <taxon>Mollusca</taxon>
        <taxon>Cephalopoda</taxon>
        <taxon>Coleoidea</taxon>
        <taxon>Octopodiformes</taxon>
        <taxon>Octopoda</taxon>
        <taxon>Incirrata</taxon>
        <taxon>Octopodidae</taxon>
        <taxon>Octopus</taxon>
    </lineage>
</organism>
<accession>A0A0L8G104</accession>
<feature type="coiled-coil region" evidence="1">
    <location>
        <begin position="194"/>
        <end position="320"/>
    </location>
</feature>